<feature type="region of interest" description="Disordered" evidence="1">
    <location>
        <begin position="1"/>
        <end position="25"/>
    </location>
</feature>
<keyword evidence="2" id="KW-0812">Transmembrane</keyword>
<protein>
    <submittedName>
        <fullName evidence="3">Uncharacterized protein</fullName>
    </submittedName>
</protein>
<name>A0A6M4ISU2_9BACT</name>
<proteinExistence type="predicted"/>
<feature type="region of interest" description="Disordered" evidence="1">
    <location>
        <begin position="57"/>
        <end position="77"/>
    </location>
</feature>
<feature type="compositionally biased region" description="Pro residues" evidence="1">
    <location>
        <begin position="9"/>
        <end position="19"/>
    </location>
</feature>
<accession>A0A6M4ISU2</accession>
<dbReference type="RefSeq" id="WP_171226039.1">
    <property type="nucleotide sequence ID" value="NZ_CP053085.1"/>
</dbReference>
<keyword evidence="4" id="KW-1185">Reference proteome</keyword>
<gene>
    <name evidence="3" type="ORF">HKW67_14360</name>
</gene>
<feature type="transmembrane region" description="Helical" evidence="2">
    <location>
        <begin position="133"/>
        <end position="157"/>
    </location>
</feature>
<evidence type="ECO:0000313" key="4">
    <source>
        <dbReference type="Proteomes" id="UP000500938"/>
    </source>
</evidence>
<dbReference type="AlphaFoldDB" id="A0A6M4ISU2"/>
<organism evidence="3 4">
    <name type="scientific">Gemmatimonas groenlandica</name>
    <dbReference type="NCBI Taxonomy" id="2732249"/>
    <lineage>
        <taxon>Bacteria</taxon>
        <taxon>Pseudomonadati</taxon>
        <taxon>Gemmatimonadota</taxon>
        <taxon>Gemmatimonadia</taxon>
        <taxon>Gemmatimonadales</taxon>
        <taxon>Gemmatimonadaceae</taxon>
        <taxon>Gemmatimonas</taxon>
    </lineage>
</organism>
<evidence type="ECO:0000256" key="1">
    <source>
        <dbReference type="SAM" id="MobiDB-lite"/>
    </source>
</evidence>
<evidence type="ECO:0000313" key="3">
    <source>
        <dbReference type="EMBL" id="QJR36607.1"/>
    </source>
</evidence>
<dbReference type="EMBL" id="CP053085">
    <property type="protein sequence ID" value="QJR36607.1"/>
    <property type="molecule type" value="Genomic_DNA"/>
</dbReference>
<keyword evidence="2" id="KW-0472">Membrane</keyword>
<keyword evidence="2" id="KW-1133">Transmembrane helix</keyword>
<dbReference type="KEGG" id="ggr:HKW67_14360"/>
<dbReference type="Proteomes" id="UP000500938">
    <property type="component" value="Chromosome"/>
</dbReference>
<evidence type="ECO:0000256" key="2">
    <source>
        <dbReference type="SAM" id="Phobius"/>
    </source>
</evidence>
<sequence length="221" mass="23549">MVQQQPASTPAPPTPPAAPQVPIGVTTGLDAAPLSLKPLTAADVDALKAKRSELSRQLSSVQGRRDQAAKELARTTGPGAKGLEQRLAVQDERIIQLERDIAANGRELARVPGELANEEAAVQRYGPFSSGQLTAISIVSIVLVWGPLAWAAARIMFKRAGQPKPSPQLLEGTARLERIEQAVDAMSIEIERISEGQRFVTQLMSSKAPAPALVERTESPA</sequence>
<reference evidence="3 4" key="1">
    <citation type="submission" date="2020-05" db="EMBL/GenBank/DDBJ databases">
        <title>Complete genome sequence of Gemmatimonas greenlandica TET16.</title>
        <authorList>
            <person name="Zeng Y."/>
        </authorList>
    </citation>
    <scope>NUCLEOTIDE SEQUENCE [LARGE SCALE GENOMIC DNA]</scope>
    <source>
        <strain evidence="3 4">TET16</strain>
    </source>
</reference>
<feature type="compositionally biased region" description="Basic and acidic residues" evidence="1">
    <location>
        <begin position="63"/>
        <end position="73"/>
    </location>
</feature>